<reference evidence="3" key="1">
    <citation type="submission" date="2022-11" db="UniProtKB">
        <authorList>
            <consortium name="WormBaseParasite"/>
        </authorList>
    </citation>
    <scope>IDENTIFICATION</scope>
</reference>
<sequence length="322" mass="35582">MLGEGVTNEECEVFAAYFGIIEIRWKATKSLVILRNYLLQKISRFWIDGIIKDMSLTHNYIFGLVPQAPRVYVIRIDSFFVYFLNLENIPKSPKFERFTNAAMETESMNGKMVNSDAEVPELTHCTMQQPGKIKSNLAKVEDFLICATSRSCFLAKNTVNSEPSFYRIFTDNEADDFQVLQLGSTESIRQLSAGNDHVLILTVSGAVYSMGTGSHGELGHASLESEQQPRLIERLDGLVVVQVACGGWHSAALTDNGDVYLWGWNKYGQLAGCCEVGEILDVPVPLDIEESVVGLTARGNATWLKRVDHSVLTLGGSATASL</sequence>
<dbReference type="WBParaSite" id="sdigi.contig267.g6864.t1">
    <property type="protein sequence ID" value="sdigi.contig267.g6864.t1"/>
    <property type="gene ID" value="sdigi.contig267.g6864"/>
</dbReference>
<dbReference type="PANTHER" id="PTHR46849:SF1">
    <property type="entry name" value="RCC1 DOMAIN-CONTAINING PROTEIN 1"/>
    <property type="match status" value="1"/>
</dbReference>
<dbReference type="AlphaFoldDB" id="A0A915PMK7"/>
<dbReference type="Pfam" id="PF00415">
    <property type="entry name" value="RCC1"/>
    <property type="match status" value="1"/>
</dbReference>
<dbReference type="Gene3D" id="2.130.10.30">
    <property type="entry name" value="Regulator of chromosome condensation 1/beta-lactamase-inhibitor protein II"/>
    <property type="match status" value="1"/>
</dbReference>
<dbReference type="PRINTS" id="PR00633">
    <property type="entry name" value="RCCNDNSATION"/>
</dbReference>
<dbReference type="PANTHER" id="PTHR46849">
    <property type="entry name" value="RCC1 DOMAIN-CONTAINING PROTEIN 1"/>
    <property type="match status" value="1"/>
</dbReference>
<organism evidence="2 3">
    <name type="scientific">Setaria digitata</name>
    <dbReference type="NCBI Taxonomy" id="48799"/>
    <lineage>
        <taxon>Eukaryota</taxon>
        <taxon>Metazoa</taxon>
        <taxon>Ecdysozoa</taxon>
        <taxon>Nematoda</taxon>
        <taxon>Chromadorea</taxon>
        <taxon>Rhabditida</taxon>
        <taxon>Spirurina</taxon>
        <taxon>Spiruromorpha</taxon>
        <taxon>Filarioidea</taxon>
        <taxon>Setariidae</taxon>
        <taxon>Setaria</taxon>
    </lineage>
</organism>
<accession>A0A915PMK7</accession>
<evidence type="ECO:0000313" key="2">
    <source>
        <dbReference type="Proteomes" id="UP000887581"/>
    </source>
</evidence>
<dbReference type="PROSITE" id="PS00626">
    <property type="entry name" value="RCC1_2"/>
    <property type="match status" value="1"/>
</dbReference>
<dbReference type="Proteomes" id="UP000887581">
    <property type="component" value="Unplaced"/>
</dbReference>
<dbReference type="InterPro" id="IPR000408">
    <property type="entry name" value="Reg_chr_condens"/>
</dbReference>
<evidence type="ECO:0000313" key="3">
    <source>
        <dbReference type="WBParaSite" id="sdigi.contig267.g6864.t1"/>
    </source>
</evidence>
<keyword evidence="2" id="KW-1185">Reference proteome</keyword>
<evidence type="ECO:0000256" key="1">
    <source>
        <dbReference type="PROSITE-ProRule" id="PRU00235"/>
    </source>
</evidence>
<dbReference type="SUPFAM" id="SSF50985">
    <property type="entry name" value="RCC1/BLIP-II"/>
    <property type="match status" value="1"/>
</dbReference>
<dbReference type="InterPro" id="IPR052830">
    <property type="entry name" value="RCC1_domain-containing"/>
</dbReference>
<protein>
    <submittedName>
        <fullName evidence="3">Uncharacterized protein</fullName>
    </submittedName>
</protein>
<dbReference type="PROSITE" id="PS50012">
    <property type="entry name" value="RCC1_3"/>
    <property type="match status" value="1"/>
</dbReference>
<dbReference type="InterPro" id="IPR009091">
    <property type="entry name" value="RCC1/BLIP-II"/>
</dbReference>
<proteinExistence type="predicted"/>
<feature type="repeat" description="RCC1" evidence="1">
    <location>
        <begin position="205"/>
        <end position="256"/>
    </location>
</feature>
<name>A0A915PMK7_9BILA</name>